<organism evidence="1 2">
    <name type="scientific">Anaplasma phagocytophilum str. ApMUC09</name>
    <dbReference type="NCBI Taxonomy" id="1359152"/>
    <lineage>
        <taxon>Bacteria</taxon>
        <taxon>Pseudomonadati</taxon>
        <taxon>Pseudomonadota</taxon>
        <taxon>Alphaproteobacteria</taxon>
        <taxon>Rickettsiales</taxon>
        <taxon>Anaplasmataceae</taxon>
        <taxon>Anaplasma</taxon>
        <taxon>phagocytophilum group</taxon>
    </lineage>
</organism>
<reference evidence="1 2" key="1">
    <citation type="submission" date="2015-02" db="EMBL/GenBank/DDBJ databases">
        <title>Genome Sequencing of Rickettsiales.</title>
        <authorList>
            <person name="Daugherty S.C."/>
            <person name="Su Q."/>
            <person name="Abolude K."/>
            <person name="Beier-Sexton M."/>
            <person name="Carlyon J.A."/>
            <person name="Carter R."/>
            <person name="Day N.P."/>
            <person name="Dumler S.J."/>
            <person name="Dyachenko V."/>
            <person name="Godinez A."/>
            <person name="Kurtti T.J."/>
            <person name="Lichay M."/>
            <person name="Mullins K.E."/>
            <person name="Ott S."/>
            <person name="Pappas-Brown V."/>
            <person name="Paris D.H."/>
            <person name="Patel P."/>
            <person name="Richards A.L."/>
            <person name="Sadzewicz L."/>
            <person name="Sears K."/>
            <person name="Seidman D."/>
            <person name="Sengamalay N."/>
            <person name="Stenos J."/>
            <person name="Tallon L.J."/>
            <person name="Vincent G."/>
            <person name="Fraser C.M."/>
            <person name="Munderloh U."/>
            <person name="Dunning-Hotopp J.C."/>
        </authorList>
    </citation>
    <scope>NUCLEOTIDE SEQUENCE [LARGE SCALE GENOMIC DNA]</scope>
    <source>
        <strain evidence="1 2">ApMUC09</strain>
    </source>
</reference>
<sequence length="47" mass="5466">MGKAPCLSEVQCYRCGTMMLYWKCEASFAEQCCYTYFWFSALELLCG</sequence>
<evidence type="ECO:0000313" key="2">
    <source>
        <dbReference type="Proteomes" id="UP000033441"/>
    </source>
</evidence>
<comment type="caution">
    <text evidence="1">The sequence shown here is derived from an EMBL/GenBank/DDBJ whole genome shotgun (WGS) entry which is preliminary data.</text>
</comment>
<gene>
    <name evidence="1" type="ORF">APHMUC_0053</name>
</gene>
<name>A0A0F3N6D6_ANAPH</name>
<accession>A0A0F3N6D6</accession>
<dbReference type="Proteomes" id="UP000033441">
    <property type="component" value="Unassembled WGS sequence"/>
</dbReference>
<proteinExistence type="predicted"/>
<dbReference type="PATRIC" id="fig|1359152.3.peg.53"/>
<dbReference type="EMBL" id="LANV01000001">
    <property type="protein sequence ID" value="KJV63653.1"/>
    <property type="molecule type" value="Genomic_DNA"/>
</dbReference>
<evidence type="ECO:0000313" key="1">
    <source>
        <dbReference type="EMBL" id="KJV63653.1"/>
    </source>
</evidence>
<dbReference type="AlphaFoldDB" id="A0A0F3N6D6"/>
<protein>
    <submittedName>
        <fullName evidence="1">Uncharacterized protein</fullName>
    </submittedName>
</protein>